<dbReference type="HOGENOM" id="CLU_2052904_0_0_1"/>
<dbReference type="Gene3D" id="3.60.10.10">
    <property type="entry name" value="Endonuclease/exonuclease/phosphatase"/>
    <property type="match status" value="1"/>
</dbReference>
<evidence type="ECO:0000313" key="2">
    <source>
        <dbReference type="Proteomes" id="UP000032141"/>
    </source>
</evidence>
<dbReference type="OMA" id="RIVIIWC"/>
<reference evidence="1 2" key="1">
    <citation type="journal article" date="2014" name="Genome Biol.">
        <title>Transcriptome and methylome profiling reveals relics of genome dominance in the mesopolyploid Brassica oleracea.</title>
        <authorList>
            <person name="Parkin I.A."/>
            <person name="Koh C."/>
            <person name="Tang H."/>
            <person name="Robinson S.J."/>
            <person name="Kagale S."/>
            <person name="Clarke W.E."/>
            <person name="Town C.D."/>
            <person name="Nixon J."/>
            <person name="Krishnakumar V."/>
            <person name="Bidwell S.L."/>
            <person name="Denoeud F."/>
            <person name="Belcram H."/>
            <person name="Links M.G."/>
            <person name="Just J."/>
            <person name="Clarke C."/>
            <person name="Bender T."/>
            <person name="Huebert T."/>
            <person name="Mason A.S."/>
            <person name="Pires J.C."/>
            <person name="Barker G."/>
            <person name="Moore J."/>
            <person name="Walley P.G."/>
            <person name="Manoli S."/>
            <person name="Batley J."/>
            <person name="Edwards D."/>
            <person name="Nelson M.N."/>
            <person name="Wang X."/>
            <person name="Paterson A.H."/>
            <person name="King G."/>
            <person name="Bancroft I."/>
            <person name="Chalhoub B."/>
            <person name="Sharpe A.G."/>
        </authorList>
    </citation>
    <scope>NUCLEOTIDE SEQUENCE</scope>
    <source>
        <strain evidence="1 2">cv. TO1000</strain>
    </source>
</reference>
<evidence type="ECO:0008006" key="3">
    <source>
        <dbReference type="Google" id="ProtNLM"/>
    </source>
</evidence>
<dbReference type="eggNOG" id="KOG1075">
    <property type="taxonomic scope" value="Eukaryota"/>
</dbReference>
<dbReference type="EnsemblPlants" id="Bo4g070400.1">
    <property type="protein sequence ID" value="Bo4g070400.1"/>
    <property type="gene ID" value="Bo4g070400"/>
</dbReference>
<reference evidence="1" key="2">
    <citation type="submission" date="2015-03" db="UniProtKB">
        <authorList>
            <consortium name="EnsemblPlants"/>
        </authorList>
    </citation>
    <scope>IDENTIFICATION</scope>
</reference>
<dbReference type="Gramene" id="Bo4g070400.1">
    <property type="protein sequence ID" value="Bo4g070400.1"/>
    <property type="gene ID" value="Bo4g070400"/>
</dbReference>
<evidence type="ECO:0000313" key="1">
    <source>
        <dbReference type="EnsemblPlants" id="Bo4g070400.1"/>
    </source>
</evidence>
<dbReference type="AlphaFoldDB" id="A0A0D3BU44"/>
<dbReference type="SUPFAM" id="SSF56219">
    <property type="entry name" value="DNase I-like"/>
    <property type="match status" value="1"/>
</dbReference>
<name>A0A0D3BU44_BRAOL</name>
<organism evidence="1 2">
    <name type="scientific">Brassica oleracea var. oleracea</name>
    <dbReference type="NCBI Taxonomy" id="109376"/>
    <lineage>
        <taxon>Eukaryota</taxon>
        <taxon>Viridiplantae</taxon>
        <taxon>Streptophyta</taxon>
        <taxon>Embryophyta</taxon>
        <taxon>Tracheophyta</taxon>
        <taxon>Spermatophyta</taxon>
        <taxon>Magnoliopsida</taxon>
        <taxon>eudicotyledons</taxon>
        <taxon>Gunneridae</taxon>
        <taxon>Pentapetalae</taxon>
        <taxon>rosids</taxon>
        <taxon>malvids</taxon>
        <taxon>Brassicales</taxon>
        <taxon>Brassicaceae</taxon>
        <taxon>Brassiceae</taxon>
        <taxon>Brassica</taxon>
    </lineage>
</organism>
<proteinExistence type="predicted"/>
<dbReference type="Proteomes" id="UP000032141">
    <property type="component" value="Chromosome C4"/>
</dbReference>
<sequence>MSTKLFFWNVRGLNDPDKHLPFSQWLSSYRPVFGALLETHIKEQNLSNIITKVCPGWNFASNHNSDEDGRIVIIWCQSVSVQLLSQTKQSLTCELTLSPSQKVVFMAVYACNTVVERSNL</sequence>
<dbReference type="InterPro" id="IPR036691">
    <property type="entry name" value="Endo/exonu/phosph_ase_sf"/>
</dbReference>
<keyword evidence="2" id="KW-1185">Reference proteome</keyword>
<protein>
    <recommendedName>
        <fullName evidence="3">Endonuclease/exonuclease/phosphatase domain-containing protein</fullName>
    </recommendedName>
</protein>
<accession>A0A0D3BU44</accession>